<keyword evidence="7" id="KW-1185">Reference proteome</keyword>
<sequence>MAASSEQKVLSYHDTLLRNSDLQLLDGPRWLNDKLISFAFEYFEYDKFKDLAGKVAFVSPEVTQCIKLSRDDEVAIFLDPLDLSSKDFVFLAVNDHHCQDSAGGSHWSLLIFDRTDNKFSHYDSSGSMNQGSAMILCCKLHPFLKASGEITLVAEECPQQDNGYDCGLYVICVAEHLCQQMIDGNTEPLRQKVTGKTVQDKRTELKTLIHNLAREGTR</sequence>
<name>A0A914AX71_PATMI</name>
<protein>
    <recommendedName>
        <fullName evidence="5">Ubiquitin-like protease family profile domain-containing protein</fullName>
    </recommendedName>
</protein>
<dbReference type="SUPFAM" id="SSF54001">
    <property type="entry name" value="Cysteine proteinases"/>
    <property type="match status" value="1"/>
</dbReference>
<evidence type="ECO:0000313" key="6">
    <source>
        <dbReference type="EnsemblMetazoa" id="XP_038068730.1"/>
    </source>
</evidence>
<dbReference type="PROSITE" id="PS50600">
    <property type="entry name" value="ULP_PROTEASE"/>
    <property type="match status" value="1"/>
</dbReference>
<evidence type="ECO:0000313" key="7">
    <source>
        <dbReference type="Proteomes" id="UP000887568"/>
    </source>
</evidence>
<dbReference type="OMA" id="GFYFEYL"/>
<reference evidence="6" key="1">
    <citation type="submission" date="2022-11" db="UniProtKB">
        <authorList>
            <consortium name="EnsemblMetazoa"/>
        </authorList>
    </citation>
    <scope>IDENTIFICATION</scope>
</reference>
<dbReference type="RefSeq" id="XP_038068730.1">
    <property type="nucleotide sequence ID" value="XM_038212802.1"/>
</dbReference>
<evidence type="ECO:0000256" key="4">
    <source>
        <dbReference type="ARBA" id="ARBA00022807"/>
    </source>
</evidence>
<keyword evidence="4" id="KW-0788">Thiol protease</keyword>
<keyword evidence="3" id="KW-0378">Hydrolase</keyword>
<dbReference type="EnsemblMetazoa" id="XM_038212802.1">
    <property type="protein sequence ID" value="XP_038068730.1"/>
    <property type="gene ID" value="LOC119738075"/>
</dbReference>
<comment type="similarity">
    <text evidence="1">Belongs to the peptidase C48 family.</text>
</comment>
<evidence type="ECO:0000256" key="1">
    <source>
        <dbReference type="ARBA" id="ARBA00005234"/>
    </source>
</evidence>
<dbReference type="PANTHER" id="PTHR46468:SF1">
    <property type="entry name" value="SENTRIN-SPECIFIC PROTEASE 8"/>
    <property type="match status" value="1"/>
</dbReference>
<dbReference type="OrthoDB" id="5065855at2759"/>
<dbReference type="Proteomes" id="UP000887568">
    <property type="component" value="Unplaced"/>
</dbReference>
<dbReference type="InterPro" id="IPR044613">
    <property type="entry name" value="Nep1/2-like"/>
</dbReference>
<dbReference type="Gene3D" id="3.40.395.10">
    <property type="entry name" value="Adenoviral Proteinase, Chain A"/>
    <property type="match status" value="1"/>
</dbReference>
<dbReference type="PANTHER" id="PTHR46468">
    <property type="entry name" value="SENTRIN-SPECIFIC PROTEASE 8"/>
    <property type="match status" value="1"/>
</dbReference>
<organism evidence="6 7">
    <name type="scientific">Patiria miniata</name>
    <name type="common">Bat star</name>
    <name type="synonym">Asterina miniata</name>
    <dbReference type="NCBI Taxonomy" id="46514"/>
    <lineage>
        <taxon>Eukaryota</taxon>
        <taxon>Metazoa</taxon>
        <taxon>Echinodermata</taxon>
        <taxon>Eleutherozoa</taxon>
        <taxon>Asterozoa</taxon>
        <taxon>Asteroidea</taxon>
        <taxon>Valvatacea</taxon>
        <taxon>Valvatida</taxon>
        <taxon>Asterinidae</taxon>
        <taxon>Patiria</taxon>
    </lineage>
</organism>
<feature type="domain" description="Ubiquitin-like protease family profile" evidence="5">
    <location>
        <begin position="15"/>
        <end position="177"/>
    </location>
</feature>
<evidence type="ECO:0000259" key="5">
    <source>
        <dbReference type="PROSITE" id="PS50600"/>
    </source>
</evidence>
<dbReference type="InterPro" id="IPR003653">
    <property type="entry name" value="Peptidase_C48_C"/>
</dbReference>
<accession>A0A914AX71</accession>
<dbReference type="GeneID" id="119738075"/>
<dbReference type="GO" id="GO:0008234">
    <property type="term" value="F:cysteine-type peptidase activity"/>
    <property type="evidence" value="ECO:0007669"/>
    <property type="project" value="UniProtKB-KW"/>
</dbReference>
<dbReference type="InterPro" id="IPR038765">
    <property type="entry name" value="Papain-like_cys_pep_sf"/>
</dbReference>
<evidence type="ECO:0000256" key="3">
    <source>
        <dbReference type="ARBA" id="ARBA00022801"/>
    </source>
</evidence>
<dbReference type="GO" id="GO:0006508">
    <property type="term" value="P:proteolysis"/>
    <property type="evidence" value="ECO:0007669"/>
    <property type="project" value="UniProtKB-KW"/>
</dbReference>
<evidence type="ECO:0000256" key="2">
    <source>
        <dbReference type="ARBA" id="ARBA00022670"/>
    </source>
</evidence>
<dbReference type="AlphaFoldDB" id="A0A914AX71"/>
<dbReference type="GO" id="GO:0000338">
    <property type="term" value="P:protein deneddylation"/>
    <property type="evidence" value="ECO:0007669"/>
    <property type="project" value="TreeGrafter"/>
</dbReference>
<proteinExistence type="inferred from homology"/>
<dbReference type="Pfam" id="PF02902">
    <property type="entry name" value="Peptidase_C48"/>
    <property type="match status" value="1"/>
</dbReference>
<keyword evidence="2" id="KW-0645">Protease</keyword>
<dbReference type="GO" id="GO:0019784">
    <property type="term" value="F:deNEDDylase activity"/>
    <property type="evidence" value="ECO:0007669"/>
    <property type="project" value="InterPro"/>
</dbReference>